<dbReference type="Proteomes" id="UP001497600">
    <property type="component" value="Chromosome B"/>
</dbReference>
<reference evidence="4 5" key="1">
    <citation type="submission" date="2024-01" db="EMBL/GenBank/DDBJ databases">
        <authorList>
            <consortium name="Genoscope - CEA"/>
            <person name="William W."/>
        </authorList>
    </citation>
    <scope>NUCLEOTIDE SEQUENCE [LARGE SCALE GENOMIC DNA]</scope>
    <source>
        <strain evidence="4 5">29B2s-10</strain>
    </source>
</reference>
<feature type="region of interest" description="Disordered" evidence="3">
    <location>
        <begin position="262"/>
        <end position="292"/>
    </location>
</feature>
<dbReference type="InterPro" id="IPR039301">
    <property type="entry name" value="Sip5/DA2"/>
</dbReference>
<gene>
    <name evidence="4" type="primary">SIP5</name>
    <name evidence="4" type="ORF">CAAN4_B08438</name>
</gene>
<sequence>MGNVPAKEGNSSRSRSNTYSGSGYPPGSVYNGSSAGLRRNTTSSSTSHPLLSDKRSKKTEEKDRQRRKHALNLIVRAIETIDGGFLAPFGTYKSNLDYDTEIVREMIIKRQIAPFYTPLQDHNESWSAEELLVLIKQLPLHSIEEAYAGLDGGEESEDDIDNHKIHKSANFYRRQEQKLKIKQLTVEMQKLQQEEELKYLELKAKNSMELPSDDLILKLYQDATECPICFLYYPKNMNVSRCCLQMICTECLVQIKRLDPHPPHDDHTDSVASDSVRSPSTGDSSSTGLIGTASTTAQNGTVITLISEPAACPYCAMPNFGVTYDPPHDIKTGIKSLKPGLFNSSPDGAHTTSSGSLELPITSPIQKPRRKLSMAVDSPGVITIDSIRPDWESKLNSARSKLARKAATASAIHASNLIINEGEGESNSNNRRSAGQMSSVEERMIQEALRLSLLDEEERQKRENK</sequence>
<feature type="coiled-coil region" evidence="2">
    <location>
        <begin position="174"/>
        <end position="201"/>
    </location>
</feature>
<name>A0ABP0EAN3_9ASCO</name>
<evidence type="ECO:0000313" key="5">
    <source>
        <dbReference type="Proteomes" id="UP001497600"/>
    </source>
</evidence>
<feature type="region of interest" description="Disordered" evidence="3">
    <location>
        <begin position="1"/>
        <end position="67"/>
    </location>
</feature>
<evidence type="ECO:0000256" key="1">
    <source>
        <dbReference type="ARBA" id="ARBA00010402"/>
    </source>
</evidence>
<evidence type="ECO:0000256" key="3">
    <source>
        <dbReference type="SAM" id="MobiDB-lite"/>
    </source>
</evidence>
<keyword evidence="2" id="KW-0175">Coiled coil</keyword>
<accession>A0ABP0EAN3</accession>
<comment type="similarity">
    <text evidence="1">Belongs to the SIP5 family.</text>
</comment>
<evidence type="ECO:0000256" key="2">
    <source>
        <dbReference type="SAM" id="Coils"/>
    </source>
</evidence>
<organism evidence="4 5">
    <name type="scientific">[Candida] anglica</name>
    <dbReference type="NCBI Taxonomy" id="148631"/>
    <lineage>
        <taxon>Eukaryota</taxon>
        <taxon>Fungi</taxon>
        <taxon>Dikarya</taxon>
        <taxon>Ascomycota</taxon>
        <taxon>Saccharomycotina</taxon>
        <taxon>Pichiomycetes</taxon>
        <taxon>Debaryomycetaceae</taxon>
        <taxon>Kurtzmaniella</taxon>
    </lineage>
</organism>
<dbReference type="CDD" id="cd24139">
    <property type="entry name" value="SIP5-like"/>
    <property type="match status" value="1"/>
</dbReference>
<feature type="compositionally biased region" description="Basic and acidic residues" evidence="3">
    <location>
        <begin position="51"/>
        <end position="64"/>
    </location>
</feature>
<protein>
    <submittedName>
        <fullName evidence="4">Protein Sip5p</fullName>
    </submittedName>
</protein>
<proteinExistence type="inferred from homology"/>
<feature type="region of interest" description="Disordered" evidence="3">
    <location>
        <begin position="421"/>
        <end position="442"/>
    </location>
</feature>
<dbReference type="PANTHER" id="PTHR31315:SF1">
    <property type="entry name" value="PROTEIN SIP5"/>
    <property type="match status" value="1"/>
</dbReference>
<dbReference type="PANTHER" id="PTHR31315">
    <property type="entry name" value="PROTEIN SIP5"/>
    <property type="match status" value="1"/>
</dbReference>
<feature type="compositionally biased region" description="Polar residues" evidence="3">
    <location>
        <begin position="270"/>
        <end position="292"/>
    </location>
</feature>
<dbReference type="EMBL" id="OZ004254">
    <property type="protein sequence ID" value="CAK7897142.1"/>
    <property type="molecule type" value="Genomic_DNA"/>
</dbReference>
<feature type="compositionally biased region" description="Low complexity" evidence="3">
    <location>
        <begin position="11"/>
        <end position="23"/>
    </location>
</feature>
<keyword evidence="5" id="KW-1185">Reference proteome</keyword>
<evidence type="ECO:0000313" key="4">
    <source>
        <dbReference type="EMBL" id="CAK7897142.1"/>
    </source>
</evidence>